<dbReference type="AlphaFoldDB" id="A0A2U1LY14"/>
<protein>
    <submittedName>
        <fullName evidence="6">Aquaporin-like protein</fullName>
    </submittedName>
</protein>
<keyword evidence="7" id="KW-1185">Reference proteome</keyword>
<dbReference type="InterPro" id="IPR034294">
    <property type="entry name" value="Aquaporin_transptr"/>
</dbReference>
<dbReference type="GO" id="GO:0016020">
    <property type="term" value="C:membrane"/>
    <property type="evidence" value="ECO:0007669"/>
    <property type="project" value="UniProtKB-SubCell"/>
</dbReference>
<gene>
    <name evidence="6" type="ORF">CTI12_AA441080</name>
</gene>
<keyword evidence="4 5" id="KW-0472">Membrane</keyword>
<dbReference type="InterPro" id="IPR000425">
    <property type="entry name" value="MIP"/>
</dbReference>
<organism evidence="6 7">
    <name type="scientific">Artemisia annua</name>
    <name type="common">Sweet wormwood</name>
    <dbReference type="NCBI Taxonomy" id="35608"/>
    <lineage>
        <taxon>Eukaryota</taxon>
        <taxon>Viridiplantae</taxon>
        <taxon>Streptophyta</taxon>
        <taxon>Embryophyta</taxon>
        <taxon>Tracheophyta</taxon>
        <taxon>Spermatophyta</taxon>
        <taxon>Magnoliopsida</taxon>
        <taxon>eudicotyledons</taxon>
        <taxon>Gunneridae</taxon>
        <taxon>Pentapetalae</taxon>
        <taxon>asterids</taxon>
        <taxon>campanulids</taxon>
        <taxon>Asterales</taxon>
        <taxon>Asteraceae</taxon>
        <taxon>Asteroideae</taxon>
        <taxon>Anthemideae</taxon>
        <taxon>Artemisiinae</taxon>
        <taxon>Artemisia</taxon>
    </lineage>
</organism>
<dbReference type="Gene3D" id="1.20.1080.10">
    <property type="entry name" value="Glycerol uptake facilitator protein"/>
    <property type="match status" value="1"/>
</dbReference>
<proteinExistence type="predicted"/>
<reference evidence="6 7" key="1">
    <citation type="journal article" date="2018" name="Mol. Plant">
        <title>The genome of Artemisia annua provides insight into the evolution of Asteraceae family and artemisinin biosynthesis.</title>
        <authorList>
            <person name="Shen Q."/>
            <person name="Zhang L."/>
            <person name="Liao Z."/>
            <person name="Wang S."/>
            <person name="Yan T."/>
            <person name="Shi P."/>
            <person name="Liu M."/>
            <person name="Fu X."/>
            <person name="Pan Q."/>
            <person name="Wang Y."/>
            <person name="Lv Z."/>
            <person name="Lu X."/>
            <person name="Zhang F."/>
            <person name="Jiang W."/>
            <person name="Ma Y."/>
            <person name="Chen M."/>
            <person name="Hao X."/>
            <person name="Li L."/>
            <person name="Tang Y."/>
            <person name="Lv G."/>
            <person name="Zhou Y."/>
            <person name="Sun X."/>
            <person name="Brodelius P.E."/>
            <person name="Rose J.K.C."/>
            <person name="Tang K."/>
        </authorList>
    </citation>
    <scope>NUCLEOTIDE SEQUENCE [LARGE SCALE GENOMIC DNA]</scope>
    <source>
        <strain evidence="7">cv. Huhao1</strain>
        <tissue evidence="6">Leaf</tissue>
    </source>
</reference>
<dbReference type="SUPFAM" id="SSF81338">
    <property type="entry name" value="Aquaporin-like"/>
    <property type="match status" value="1"/>
</dbReference>
<dbReference type="STRING" id="35608.A0A2U1LY14"/>
<dbReference type="GO" id="GO:0015267">
    <property type="term" value="F:channel activity"/>
    <property type="evidence" value="ECO:0007669"/>
    <property type="project" value="InterPro"/>
</dbReference>
<accession>A0A2U1LY14</accession>
<dbReference type="OrthoDB" id="3222at2759"/>
<comment type="caution">
    <text evidence="6">The sequence shown here is derived from an EMBL/GenBank/DDBJ whole genome shotgun (WGS) entry which is preliminary data.</text>
</comment>
<feature type="transmembrane region" description="Helical" evidence="5">
    <location>
        <begin position="37"/>
        <end position="62"/>
    </location>
</feature>
<comment type="subcellular location">
    <subcellularLocation>
        <location evidence="1">Membrane</location>
        <topology evidence="1">Multi-pass membrane protein</topology>
    </subcellularLocation>
</comment>
<evidence type="ECO:0000256" key="4">
    <source>
        <dbReference type="ARBA" id="ARBA00023136"/>
    </source>
</evidence>
<evidence type="ECO:0000256" key="2">
    <source>
        <dbReference type="ARBA" id="ARBA00022692"/>
    </source>
</evidence>
<evidence type="ECO:0000313" key="7">
    <source>
        <dbReference type="Proteomes" id="UP000245207"/>
    </source>
</evidence>
<dbReference type="InterPro" id="IPR023271">
    <property type="entry name" value="Aquaporin-like"/>
</dbReference>
<dbReference type="Proteomes" id="UP000245207">
    <property type="component" value="Unassembled WGS sequence"/>
</dbReference>
<name>A0A2U1LY14_ARTAN</name>
<keyword evidence="2 5" id="KW-0812">Transmembrane</keyword>
<sequence>MSGDIEGVNDQINGDGGFQQPLEAPFFELEERTKWSFYRAIIAEFVGTFLFLYVTILTVVGYKSQNDLTKNPDVAGLASLALRGLWRNDIYLCLQYRWYIW</sequence>
<evidence type="ECO:0000313" key="6">
    <source>
        <dbReference type="EMBL" id="PWA53905.1"/>
    </source>
</evidence>
<dbReference type="Pfam" id="PF00230">
    <property type="entry name" value="MIP"/>
    <property type="match status" value="1"/>
</dbReference>
<evidence type="ECO:0000256" key="1">
    <source>
        <dbReference type="ARBA" id="ARBA00004141"/>
    </source>
</evidence>
<evidence type="ECO:0000256" key="3">
    <source>
        <dbReference type="ARBA" id="ARBA00022989"/>
    </source>
</evidence>
<evidence type="ECO:0000256" key="5">
    <source>
        <dbReference type="SAM" id="Phobius"/>
    </source>
</evidence>
<dbReference type="EMBL" id="PKPP01007259">
    <property type="protein sequence ID" value="PWA53905.1"/>
    <property type="molecule type" value="Genomic_DNA"/>
</dbReference>
<dbReference type="PANTHER" id="PTHR45687">
    <property type="entry name" value="AQUAPORIN OR AQUAGLYCEROPORIN RELATED"/>
    <property type="match status" value="1"/>
</dbReference>
<keyword evidence="3 5" id="KW-1133">Transmembrane helix</keyword>